<name>A0A921MX62_9MICO</name>
<keyword evidence="1" id="KW-0560">Oxidoreductase</keyword>
<evidence type="ECO:0000256" key="1">
    <source>
        <dbReference type="ARBA" id="ARBA00023002"/>
    </source>
</evidence>
<protein>
    <submittedName>
        <fullName evidence="3">Flavin reductase family protein</fullName>
    </submittedName>
</protein>
<proteinExistence type="predicted"/>
<evidence type="ECO:0000313" key="3">
    <source>
        <dbReference type="EMBL" id="HJG91601.1"/>
    </source>
</evidence>
<feature type="domain" description="Flavin reductase like" evidence="2">
    <location>
        <begin position="10"/>
        <end position="157"/>
    </location>
</feature>
<dbReference type="SUPFAM" id="SSF50475">
    <property type="entry name" value="FMN-binding split barrel"/>
    <property type="match status" value="1"/>
</dbReference>
<comment type="caution">
    <text evidence="3">The sequence shown here is derived from an EMBL/GenBank/DDBJ whole genome shotgun (WGS) entry which is preliminary data.</text>
</comment>
<sequence length="169" mass="17730">MVDGDFTALMSAADPAMIVVTTAVEGEPAGCLVGFHAQSSVLPAHYAVRLSKANHTYRVGLRASHFAVHLLSVHDIALAELFGTRSGMDTDKFSGLDVDLGVAGVPLLGACPHRLLLERITLLDDGGDHVGVSGKVLSAQSPGRLEPLRLSAVAHLRAGHDSAERVIRP</sequence>
<dbReference type="Proteomes" id="UP000742460">
    <property type="component" value="Unassembled WGS sequence"/>
</dbReference>
<reference evidence="3" key="2">
    <citation type="submission" date="2021-09" db="EMBL/GenBank/DDBJ databases">
        <authorList>
            <person name="Gilroy R."/>
        </authorList>
    </citation>
    <scope>NUCLEOTIDE SEQUENCE</scope>
    <source>
        <strain evidence="3">ChiGjej5B5-22894</strain>
    </source>
</reference>
<dbReference type="SMART" id="SM00903">
    <property type="entry name" value="Flavin_Reduct"/>
    <property type="match status" value="1"/>
</dbReference>
<dbReference type="EMBL" id="DYUE01000174">
    <property type="protein sequence ID" value="HJG91601.1"/>
    <property type="molecule type" value="Genomic_DNA"/>
</dbReference>
<gene>
    <name evidence="3" type="ORF">K8V81_07730</name>
</gene>
<dbReference type="AlphaFoldDB" id="A0A921MX62"/>
<dbReference type="InterPro" id="IPR002563">
    <property type="entry name" value="Flavin_Rdtase-like_dom"/>
</dbReference>
<organism evidence="3 4">
    <name type="scientific">Brachybacterium massiliense</name>
    <dbReference type="NCBI Taxonomy" id="1755098"/>
    <lineage>
        <taxon>Bacteria</taxon>
        <taxon>Bacillati</taxon>
        <taxon>Actinomycetota</taxon>
        <taxon>Actinomycetes</taxon>
        <taxon>Micrococcales</taxon>
        <taxon>Dermabacteraceae</taxon>
        <taxon>Brachybacterium</taxon>
    </lineage>
</organism>
<dbReference type="PANTHER" id="PTHR30466:SF15">
    <property type="entry name" value="POSSIBLE OXIDOREDUCTASE"/>
    <property type="match status" value="1"/>
</dbReference>
<evidence type="ECO:0000313" key="4">
    <source>
        <dbReference type="Proteomes" id="UP000742460"/>
    </source>
</evidence>
<dbReference type="Gene3D" id="2.30.110.10">
    <property type="entry name" value="Electron Transport, Fmn-binding Protein, Chain A"/>
    <property type="match status" value="1"/>
</dbReference>
<dbReference type="Pfam" id="PF01613">
    <property type="entry name" value="Flavin_Reduct"/>
    <property type="match status" value="1"/>
</dbReference>
<evidence type="ECO:0000259" key="2">
    <source>
        <dbReference type="SMART" id="SM00903"/>
    </source>
</evidence>
<accession>A0A921MX62</accession>
<dbReference type="InterPro" id="IPR012349">
    <property type="entry name" value="Split_barrel_FMN-bd"/>
</dbReference>
<dbReference type="PANTHER" id="PTHR30466">
    <property type="entry name" value="FLAVIN REDUCTASE"/>
    <property type="match status" value="1"/>
</dbReference>
<dbReference type="GO" id="GO:0010181">
    <property type="term" value="F:FMN binding"/>
    <property type="evidence" value="ECO:0007669"/>
    <property type="project" value="InterPro"/>
</dbReference>
<dbReference type="GO" id="GO:0042602">
    <property type="term" value="F:riboflavin reductase (NADPH) activity"/>
    <property type="evidence" value="ECO:0007669"/>
    <property type="project" value="TreeGrafter"/>
</dbReference>
<dbReference type="InterPro" id="IPR050268">
    <property type="entry name" value="NADH-dep_flavin_reductase"/>
</dbReference>
<reference evidence="3" key="1">
    <citation type="journal article" date="2021" name="PeerJ">
        <title>Extensive microbial diversity within the chicken gut microbiome revealed by metagenomics and culture.</title>
        <authorList>
            <person name="Gilroy R."/>
            <person name="Ravi A."/>
            <person name="Getino M."/>
            <person name="Pursley I."/>
            <person name="Horton D.L."/>
            <person name="Alikhan N.F."/>
            <person name="Baker D."/>
            <person name="Gharbi K."/>
            <person name="Hall N."/>
            <person name="Watson M."/>
            <person name="Adriaenssens E.M."/>
            <person name="Foster-Nyarko E."/>
            <person name="Jarju S."/>
            <person name="Secka A."/>
            <person name="Antonio M."/>
            <person name="Oren A."/>
            <person name="Chaudhuri R.R."/>
            <person name="La Ragione R."/>
            <person name="Hildebrand F."/>
            <person name="Pallen M.J."/>
        </authorList>
    </citation>
    <scope>NUCLEOTIDE SEQUENCE</scope>
    <source>
        <strain evidence="3">ChiGjej5B5-22894</strain>
    </source>
</reference>